<reference evidence="2" key="1">
    <citation type="submission" date="2022-12" db="EMBL/GenBank/DDBJ databases">
        <authorList>
            <person name="Mo P."/>
        </authorList>
    </citation>
    <scope>NUCLEOTIDE SEQUENCE [LARGE SCALE GENOMIC DNA]</scope>
    <source>
        <strain evidence="2">HUAS 3-15</strain>
    </source>
</reference>
<dbReference type="Proteomes" id="UP001212821">
    <property type="component" value="Chromosome"/>
</dbReference>
<evidence type="ECO:0000313" key="1">
    <source>
        <dbReference type="EMBL" id="WBP89805.1"/>
    </source>
</evidence>
<protein>
    <submittedName>
        <fullName evidence="1">Uncharacterized protein</fullName>
    </submittedName>
</protein>
<proteinExistence type="predicted"/>
<keyword evidence="2" id="KW-1185">Reference proteome</keyword>
<dbReference type="RefSeq" id="WP_270148258.1">
    <property type="nucleotide sequence ID" value="NZ_CP115450.1"/>
</dbReference>
<sequence>METEIADLATRGATALVGLMVTEAWARVKPRFAALFGRDREEEISQELDEIQSEIAEAPEARDAQVPQWQRRLRLLLQNNPEAATQLRQILDEFTSKSPEQPSTVIHNELKDMTVHGSVIQVGKGKVVQADTINGNLNF</sequence>
<name>A0ABY7QAN8_9ACTN</name>
<dbReference type="EMBL" id="CP115450">
    <property type="protein sequence ID" value="WBP89805.1"/>
    <property type="molecule type" value="Genomic_DNA"/>
</dbReference>
<evidence type="ECO:0000313" key="2">
    <source>
        <dbReference type="Proteomes" id="UP001212821"/>
    </source>
</evidence>
<organism evidence="1 2">
    <name type="scientific">Kitasatospora cathayae</name>
    <dbReference type="NCBI Taxonomy" id="3004092"/>
    <lineage>
        <taxon>Bacteria</taxon>
        <taxon>Bacillati</taxon>
        <taxon>Actinomycetota</taxon>
        <taxon>Actinomycetes</taxon>
        <taxon>Kitasatosporales</taxon>
        <taxon>Streptomycetaceae</taxon>
        <taxon>Kitasatospora</taxon>
    </lineage>
</organism>
<gene>
    <name evidence="1" type="ORF">O1G21_30780</name>
</gene>
<accession>A0ABY7QAN8</accession>